<keyword evidence="2" id="KW-0812">Transmembrane</keyword>
<gene>
    <name evidence="3" type="ORF">INT46_011589</name>
</gene>
<evidence type="ECO:0000256" key="1">
    <source>
        <dbReference type="SAM" id="MobiDB-lite"/>
    </source>
</evidence>
<keyword evidence="2" id="KW-0472">Membrane</keyword>
<dbReference type="AlphaFoldDB" id="A0A8H7R4F4"/>
<evidence type="ECO:0000313" key="4">
    <source>
        <dbReference type="Proteomes" id="UP000650833"/>
    </source>
</evidence>
<name>A0A8H7R4F4_9FUNG</name>
<proteinExistence type="predicted"/>
<evidence type="ECO:0000256" key="2">
    <source>
        <dbReference type="SAM" id="Phobius"/>
    </source>
</evidence>
<feature type="transmembrane region" description="Helical" evidence="2">
    <location>
        <begin position="15"/>
        <end position="39"/>
    </location>
</feature>
<dbReference type="EMBL" id="JAEPRC010000202">
    <property type="protein sequence ID" value="KAG2204272.1"/>
    <property type="molecule type" value="Genomic_DNA"/>
</dbReference>
<feature type="region of interest" description="Disordered" evidence="1">
    <location>
        <begin position="202"/>
        <end position="281"/>
    </location>
</feature>
<sequence length="281" mass="31563">MKYSFHSTTNKNNPGYVIISVALVHSEIFWFCSVLYHVFQTSLATHQPIVKGTAKRIEINRHRSQSAPPSPSNFIFKAEDYVRLDEEEQKVALRRSSLPISPIIDTNIRQRPSVYDERKGTTCPPIWWQKTRVRLGRAPVHGDAKIIVDSPKQIESPTNAPPPYTINSKETISPSIVKKYNTSLPVTTIVNNPSLLPRSGTFPLTPSSSAPNSFSSPSIYTINEENLSPSPQVSEGGMPIASEHQQKQRVKKFMLKLNTALRSIPHHRRNNSSESKISVKK</sequence>
<dbReference type="Proteomes" id="UP000650833">
    <property type="component" value="Unassembled WGS sequence"/>
</dbReference>
<keyword evidence="2" id="KW-1133">Transmembrane helix</keyword>
<evidence type="ECO:0000313" key="3">
    <source>
        <dbReference type="EMBL" id="KAG2204272.1"/>
    </source>
</evidence>
<reference evidence="3" key="1">
    <citation type="submission" date="2020-12" db="EMBL/GenBank/DDBJ databases">
        <title>Metabolic potential, ecology and presence of endohyphal bacteria is reflected in genomic diversity of Mucoromycotina.</title>
        <authorList>
            <person name="Muszewska A."/>
            <person name="Okrasinska A."/>
            <person name="Steczkiewicz K."/>
            <person name="Drgas O."/>
            <person name="Orlowska M."/>
            <person name="Perlinska-Lenart U."/>
            <person name="Aleksandrzak-Piekarczyk T."/>
            <person name="Szatraj K."/>
            <person name="Zielenkiewicz U."/>
            <person name="Pilsyk S."/>
            <person name="Malc E."/>
            <person name="Mieczkowski P."/>
            <person name="Kruszewska J.S."/>
            <person name="Biernat P."/>
            <person name="Pawlowska J."/>
        </authorList>
    </citation>
    <scope>NUCLEOTIDE SEQUENCE</scope>
    <source>
        <strain evidence="3">CBS 226.32</strain>
    </source>
</reference>
<accession>A0A8H7R4F4</accession>
<keyword evidence="4" id="KW-1185">Reference proteome</keyword>
<feature type="compositionally biased region" description="Low complexity" evidence="1">
    <location>
        <begin position="206"/>
        <end position="218"/>
    </location>
</feature>
<comment type="caution">
    <text evidence="3">The sequence shown here is derived from an EMBL/GenBank/DDBJ whole genome shotgun (WGS) entry which is preliminary data.</text>
</comment>
<dbReference type="OrthoDB" id="2284908at2759"/>
<feature type="compositionally biased region" description="Polar residues" evidence="1">
    <location>
        <begin position="219"/>
        <end position="233"/>
    </location>
</feature>
<organism evidence="3 4">
    <name type="scientific">Mucor plumbeus</name>
    <dbReference type="NCBI Taxonomy" id="97098"/>
    <lineage>
        <taxon>Eukaryota</taxon>
        <taxon>Fungi</taxon>
        <taxon>Fungi incertae sedis</taxon>
        <taxon>Mucoromycota</taxon>
        <taxon>Mucoromycotina</taxon>
        <taxon>Mucoromycetes</taxon>
        <taxon>Mucorales</taxon>
        <taxon>Mucorineae</taxon>
        <taxon>Mucoraceae</taxon>
        <taxon>Mucor</taxon>
    </lineage>
</organism>
<feature type="compositionally biased region" description="Polar residues" evidence="1">
    <location>
        <begin position="272"/>
        <end position="281"/>
    </location>
</feature>
<protein>
    <submittedName>
        <fullName evidence="3">Uncharacterized protein</fullName>
    </submittedName>
</protein>